<accession>A0A5A7RKP0</accession>
<feature type="compositionally biased region" description="Basic and acidic residues" evidence="1">
    <location>
        <begin position="16"/>
        <end position="34"/>
    </location>
</feature>
<feature type="compositionally biased region" description="Basic and acidic residues" evidence="1">
    <location>
        <begin position="46"/>
        <end position="82"/>
    </location>
</feature>
<evidence type="ECO:0000256" key="1">
    <source>
        <dbReference type="SAM" id="MobiDB-lite"/>
    </source>
</evidence>
<feature type="compositionally biased region" description="Acidic residues" evidence="1">
    <location>
        <begin position="83"/>
        <end position="95"/>
    </location>
</feature>
<dbReference type="AlphaFoldDB" id="A0A5A7RKP0"/>
<gene>
    <name evidence="2" type="ORF">STAS_35552</name>
</gene>
<proteinExistence type="predicted"/>
<evidence type="ECO:0000313" key="3">
    <source>
        <dbReference type="Proteomes" id="UP000325081"/>
    </source>
</evidence>
<comment type="caution">
    <text evidence="2">The sequence shown here is derived from an EMBL/GenBank/DDBJ whole genome shotgun (WGS) entry which is preliminary data.</text>
</comment>
<feature type="compositionally biased region" description="Gly residues" evidence="1">
    <location>
        <begin position="102"/>
        <end position="114"/>
    </location>
</feature>
<dbReference type="Proteomes" id="UP000325081">
    <property type="component" value="Unassembled WGS sequence"/>
</dbReference>
<organism evidence="2 3">
    <name type="scientific">Striga asiatica</name>
    <name type="common">Asiatic witchweed</name>
    <name type="synonym">Buchnera asiatica</name>
    <dbReference type="NCBI Taxonomy" id="4170"/>
    <lineage>
        <taxon>Eukaryota</taxon>
        <taxon>Viridiplantae</taxon>
        <taxon>Streptophyta</taxon>
        <taxon>Embryophyta</taxon>
        <taxon>Tracheophyta</taxon>
        <taxon>Spermatophyta</taxon>
        <taxon>Magnoliopsida</taxon>
        <taxon>eudicotyledons</taxon>
        <taxon>Gunneridae</taxon>
        <taxon>Pentapetalae</taxon>
        <taxon>asterids</taxon>
        <taxon>lamiids</taxon>
        <taxon>Lamiales</taxon>
        <taxon>Orobanchaceae</taxon>
        <taxon>Buchnereae</taxon>
        <taxon>Striga</taxon>
    </lineage>
</organism>
<dbReference type="EMBL" id="BKCP01013514">
    <property type="protein sequence ID" value="GER57729.1"/>
    <property type="molecule type" value="Genomic_DNA"/>
</dbReference>
<reference evidence="3" key="1">
    <citation type="journal article" date="2019" name="Curr. Biol.">
        <title>Genome Sequence of Striga asiatica Provides Insight into the Evolution of Plant Parasitism.</title>
        <authorList>
            <person name="Yoshida S."/>
            <person name="Kim S."/>
            <person name="Wafula E.K."/>
            <person name="Tanskanen J."/>
            <person name="Kim Y.M."/>
            <person name="Honaas L."/>
            <person name="Yang Z."/>
            <person name="Spallek T."/>
            <person name="Conn C.E."/>
            <person name="Ichihashi Y."/>
            <person name="Cheong K."/>
            <person name="Cui S."/>
            <person name="Der J.P."/>
            <person name="Gundlach H."/>
            <person name="Jiao Y."/>
            <person name="Hori C."/>
            <person name="Ishida J.K."/>
            <person name="Kasahara H."/>
            <person name="Kiba T."/>
            <person name="Kim M.S."/>
            <person name="Koo N."/>
            <person name="Laohavisit A."/>
            <person name="Lee Y.H."/>
            <person name="Lumba S."/>
            <person name="McCourt P."/>
            <person name="Mortimer J.C."/>
            <person name="Mutuku J.M."/>
            <person name="Nomura T."/>
            <person name="Sasaki-Sekimoto Y."/>
            <person name="Seto Y."/>
            <person name="Wang Y."/>
            <person name="Wakatake T."/>
            <person name="Sakakibara H."/>
            <person name="Demura T."/>
            <person name="Yamaguchi S."/>
            <person name="Yoneyama K."/>
            <person name="Manabe R.I."/>
            <person name="Nelson D.C."/>
            <person name="Schulman A.H."/>
            <person name="Timko M.P."/>
            <person name="dePamphilis C.W."/>
            <person name="Choi D."/>
            <person name="Shirasu K."/>
        </authorList>
    </citation>
    <scope>NUCLEOTIDE SEQUENCE [LARGE SCALE GENOMIC DNA]</scope>
    <source>
        <strain evidence="3">cv. UVA1</strain>
    </source>
</reference>
<sequence>MRTDHSKTNEQSGYEQRSDGGEENHYYGGHHQDPQDLAVREGAACEDDRLIRGAEQVKEDPRGEEGEQDEKRERVGEKREGEGEGEEGEVVDAEVGEVLADTGGGLGEVFGAGESGAVDEL</sequence>
<feature type="region of interest" description="Disordered" evidence="1">
    <location>
        <begin position="1"/>
        <end position="121"/>
    </location>
</feature>
<keyword evidence="3" id="KW-1185">Reference proteome</keyword>
<keyword evidence="2" id="KW-0808">Transferase</keyword>
<protein>
    <submittedName>
        <fullName evidence="2">Dihydrolipoamide acetyltransferase</fullName>
    </submittedName>
</protein>
<dbReference type="GO" id="GO:0016740">
    <property type="term" value="F:transferase activity"/>
    <property type="evidence" value="ECO:0007669"/>
    <property type="project" value="UniProtKB-KW"/>
</dbReference>
<evidence type="ECO:0000313" key="2">
    <source>
        <dbReference type="EMBL" id="GER57729.1"/>
    </source>
</evidence>
<name>A0A5A7RKP0_STRAF</name>